<evidence type="ECO:0000313" key="4">
    <source>
        <dbReference type="Proteomes" id="UP000660024"/>
    </source>
</evidence>
<dbReference type="Proteomes" id="UP000660024">
    <property type="component" value="Unassembled WGS sequence"/>
</dbReference>
<dbReference type="Pfam" id="PF01569">
    <property type="entry name" value="PAP2"/>
    <property type="match status" value="1"/>
</dbReference>
<feature type="domain" description="Phosphatidic acid phosphatase type 2/haloperoxidase" evidence="2">
    <location>
        <begin position="86"/>
        <end position="202"/>
    </location>
</feature>
<dbReference type="SMART" id="SM00014">
    <property type="entry name" value="acidPPc"/>
    <property type="match status" value="1"/>
</dbReference>
<dbReference type="EMBL" id="JAEHFY010000003">
    <property type="protein sequence ID" value="MBK0381794.1"/>
    <property type="molecule type" value="Genomic_DNA"/>
</dbReference>
<feature type="transmembrane region" description="Helical" evidence="1">
    <location>
        <begin position="160"/>
        <end position="181"/>
    </location>
</feature>
<name>A0ABS1BG07_9SPHI</name>
<evidence type="ECO:0000256" key="1">
    <source>
        <dbReference type="SAM" id="Phobius"/>
    </source>
</evidence>
<protein>
    <submittedName>
        <fullName evidence="3">Phosphatase PAP2 family protein</fullName>
    </submittedName>
</protein>
<dbReference type="PANTHER" id="PTHR14969:SF13">
    <property type="entry name" value="AT30094P"/>
    <property type="match status" value="1"/>
</dbReference>
<keyword evidence="1" id="KW-1133">Transmembrane helix</keyword>
<dbReference type="RefSeq" id="WP_200584580.1">
    <property type="nucleotide sequence ID" value="NZ_JAEHFY010000003.1"/>
</dbReference>
<dbReference type="InterPro" id="IPR000326">
    <property type="entry name" value="PAP2/HPO"/>
</dbReference>
<sequence>MLKLGNKNARRILLIIISGFLILTILVWVFPSSWIDHEFSEEVQEYHNSVLDFIMKAISWFGLTYQSVISVVLSAAILYIAKKRKTAYFCLATLLVALITYLIKVLVNRPRPGKDLVRVIIEVQHQSFPSGHVSFYIAFFGFIAFILYHHKWLNHTLRSIIICFCMFLILTIPISRIYLGAHWFSDVLGGFLLGTAYLWILILIYLRVIKRDSLNKVKRS</sequence>
<keyword evidence="4" id="KW-1185">Reference proteome</keyword>
<keyword evidence="1" id="KW-0472">Membrane</keyword>
<dbReference type="CDD" id="cd03392">
    <property type="entry name" value="PAP2_like_2"/>
    <property type="match status" value="1"/>
</dbReference>
<comment type="caution">
    <text evidence="3">The sequence shown here is derived from an EMBL/GenBank/DDBJ whole genome shotgun (WGS) entry which is preliminary data.</text>
</comment>
<gene>
    <name evidence="3" type="ORF">I5M32_02375</name>
</gene>
<dbReference type="SUPFAM" id="SSF48317">
    <property type="entry name" value="Acid phosphatase/Vanadium-dependent haloperoxidase"/>
    <property type="match status" value="1"/>
</dbReference>
<reference evidence="3 4" key="1">
    <citation type="submission" date="2020-12" db="EMBL/GenBank/DDBJ databases">
        <title>Bacterial novel species Pedobacter sp. SD-b isolated from soil.</title>
        <authorList>
            <person name="Jung H.-Y."/>
        </authorList>
    </citation>
    <scope>NUCLEOTIDE SEQUENCE [LARGE SCALE GENOMIC DNA]</scope>
    <source>
        <strain evidence="3 4">SD-b</strain>
    </source>
</reference>
<evidence type="ECO:0000259" key="2">
    <source>
        <dbReference type="SMART" id="SM00014"/>
    </source>
</evidence>
<dbReference type="Gene3D" id="1.20.144.10">
    <property type="entry name" value="Phosphatidic acid phosphatase type 2/haloperoxidase"/>
    <property type="match status" value="2"/>
</dbReference>
<feature type="transmembrane region" description="Helical" evidence="1">
    <location>
        <begin position="87"/>
        <end position="107"/>
    </location>
</feature>
<evidence type="ECO:0000313" key="3">
    <source>
        <dbReference type="EMBL" id="MBK0381794.1"/>
    </source>
</evidence>
<feature type="transmembrane region" description="Helical" evidence="1">
    <location>
        <begin position="12"/>
        <end position="30"/>
    </location>
</feature>
<keyword evidence="1" id="KW-0812">Transmembrane</keyword>
<feature type="transmembrane region" description="Helical" evidence="1">
    <location>
        <begin position="127"/>
        <end position="148"/>
    </location>
</feature>
<accession>A0ABS1BG07</accession>
<feature type="transmembrane region" description="Helical" evidence="1">
    <location>
        <begin position="187"/>
        <end position="209"/>
    </location>
</feature>
<proteinExistence type="predicted"/>
<organism evidence="3 4">
    <name type="scientific">Pedobacter segetis</name>
    <dbReference type="NCBI Taxonomy" id="2793069"/>
    <lineage>
        <taxon>Bacteria</taxon>
        <taxon>Pseudomonadati</taxon>
        <taxon>Bacteroidota</taxon>
        <taxon>Sphingobacteriia</taxon>
        <taxon>Sphingobacteriales</taxon>
        <taxon>Sphingobacteriaceae</taxon>
        <taxon>Pedobacter</taxon>
    </lineage>
</organism>
<dbReference type="InterPro" id="IPR036938">
    <property type="entry name" value="PAP2/HPO_sf"/>
</dbReference>
<feature type="transmembrane region" description="Helical" evidence="1">
    <location>
        <begin position="57"/>
        <end position="80"/>
    </location>
</feature>
<dbReference type="PANTHER" id="PTHR14969">
    <property type="entry name" value="SPHINGOSINE-1-PHOSPHATE PHOSPHOHYDROLASE"/>
    <property type="match status" value="1"/>
</dbReference>